<dbReference type="InterPro" id="IPR002110">
    <property type="entry name" value="Ankyrin_rpt"/>
</dbReference>
<dbReference type="PANTHER" id="PTHR24144:SF5">
    <property type="entry name" value="BTB DOMAIN-CONTAINING PROTEIN"/>
    <property type="match status" value="1"/>
</dbReference>
<feature type="repeat" description="ANK" evidence="4">
    <location>
        <begin position="76"/>
        <end position="108"/>
    </location>
</feature>
<keyword evidence="4" id="KW-0040">ANK repeat</keyword>
<evidence type="ECO:0000256" key="5">
    <source>
        <dbReference type="PROSITE-ProRule" id="PRU00134"/>
    </source>
</evidence>
<feature type="domain" description="MYND-type" evidence="6">
    <location>
        <begin position="181"/>
        <end position="222"/>
    </location>
</feature>
<sequence length="250" mass="27368">MAEIANEALLQAADKGCLQGVMVALQAGADIDYTQGGKEITGNATALFIACFMGHVDVARLLIRKGASLTKRSIGTSAPPLLIAASRGHIKVVDLLVHHGATLDIRDGFQRTPLMMACAFKRVDVVRRLIELGARVDLTDVNCLAAQEYCEMDVVGGVCAPRELMELIQEALQTGLLKCCNPTCGKRGHRSTLKLCAQCKLTRYCSRDCQRQHWSVGHKKCCGYDAYSDYGNPLQKFAKLKTQMLQHMKI</sequence>
<dbReference type="AlphaFoldDB" id="A0A6P4ZRW3"/>
<dbReference type="Pfam" id="PF12796">
    <property type="entry name" value="Ank_2"/>
    <property type="match status" value="1"/>
</dbReference>
<dbReference type="Proteomes" id="UP000515135">
    <property type="component" value="Unplaced"/>
</dbReference>
<evidence type="ECO:0000256" key="4">
    <source>
        <dbReference type="PROSITE-ProRule" id="PRU00023"/>
    </source>
</evidence>
<evidence type="ECO:0000259" key="6">
    <source>
        <dbReference type="PROSITE" id="PS50865"/>
    </source>
</evidence>
<dbReference type="SMART" id="SM00248">
    <property type="entry name" value="ANK"/>
    <property type="match status" value="4"/>
</dbReference>
<dbReference type="KEGG" id="bbel:109477068"/>
<dbReference type="RefSeq" id="XP_019633667.1">
    <property type="nucleotide sequence ID" value="XM_019778108.1"/>
</dbReference>
<proteinExistence type="predicted"/>
<dbReference type="PROSITE" id="PS50297">
    <property type="entry name" value="ANK_REP_REGION"/>
    <property type="match status" value="3"/>
</dbReference>
<dbReference type="PROSITE" id="PS50865">
    <property type="entry name" value="ZF_MYND_2"/>
    <property type="match status" value="1"/>
</dbReference>
<organism evidence="7 8">
    <name type="scientific">Branchiostoma belcheri</name>
    <name type="common">Amphioxus</name>
    <dbReference type="NCBI Taxonomy" id="7741"/>
    <lineage>
        <taxon>Eukaryota</taxon>
        <taxon>Metazoa</taxon>
        <taxon>Chordata</taxon>
        <taxon>Cephalochordata</taxon>
        <taxon>Leptocardii</taxon>
        <taxon>Amphioxiformes</taxon>
        <taxon>Branchiostomatidae</taxon>
        <taxon>Branchiostoma</taxon>
    </lineage>
</organism>
<dbReference type="Pfam" id="PF13637">
    <property type="entry name" value="Ank_4"/>
    <property type="match status" value="1"/>
</dbReference>
<reference evidence="8" key="1">
    <citation type="submission" date="2025-08" db="UniProtKB">
        <authorList>
            <consortium name="RefSeq"/>
        </authorList>
    </citation>
    <scope>IDENTIFICATION</scope>
    <source>
        <tissue evidence="8">Gonad</tissue>
    </source>
</reference>
<dbReference type="Gene3D" id="6.10.140.2220">
    <property type="match status" value="1"/>
</dbReference>
<dbReference type="GeneID" id="109477068"/>
<protein>
    <submittedName>
        <fullName evidence="8">Tankyrase-2-like</fullName>
    </submittedName>
</protein>
<evidence type="ECO:0000256" key="1">
    <source>
        <dbReference type="ARBA" id="ARBA00022723"/>
    </source>
</evidence>
<accession>A0A6P4ZRW3</accession>
<keyword evidence="3" id="KW-0862">Zinc</keyword>
<evidence type="ECO:0000256" key="3">
    <source>
        <dbReference type="ARBA" id="ARBA00022833"/>
    </source>
</evidence>
<dbReference type="PROSITE" id="PS50088">
    <property type="entry name" value="ANK_REPEAT"/>
    <property type="match status" value="3"/>
</dbReference>
<keyword evidence="7" id="KW-1185">Reference proteome</keyword>
<dbReference type="Pfam" id="PF01753">
    <property type="entry name" value="zf-MYND"/>
    <property type="match status" value="1"/>
</dbReference>
<keyword evidence="2 5" id="KW-0863">Zinc-finger</keyword>
<dbReference type="PANTHER" id="PTHR24144">
    <property type="entry name" value="ANKYRIN REPEAT DOMAIN-CONTAINING PROTEIN 49"/>
    <property type="match status" value="1"/>
</dbReference>
<dbReference type="OrthoDB" id="10251692at2759"/>
<dbReference type="SUPFAM" id="SSF48403">
    <property type="entry name" value="Ankyrin repeat"/>
    <property type="match status" value="1"/>
</dbReference>
<dbReference type="GO" id="GO:0008270">
    <property type="term" value="F:zinc ion binding"/>
    <property type="evidence" value="ECO:0007669"/>
    <property type="project" value="UniProtKB-KW"/>
</dbReference>
<keyword evidence="1" id="KW-0479">Metal-binding</keyword>
<gene>
    <name evidence="8" type="primary">LOC109477068</name>
</gene>
<evidence type="ECO:0000313" key="8">
    <source>
        <dbReference type="RefSeq" id="XP_019633667.1"/>
    </source>
</evidence>
<feature type="repeat" description="ANK" evidence="4">
    <location>
        <begin position="42"/>
        <end position="74"/>
    </location>
</feature>
<dbReference type="Gene3D" id="1.25.40.20">
    <property type="entry name" value="Ankyrin repeat-containing domain"/>
    <property type="match status" value="1"/>
</dbReference>
<dbReference type="InterPro" id="IPR002893">
    <property type="entry name" value="Znf_MYND"/>
</dbReference>
<feature type="repeat" description="ANK" evidence="4">
    <location>
        <begin position="109"/>
        <end position="141"/>
    </location>
</feature>
<dbReference type="SUPFAM" id="SSF144232">
    <property type="entry name" value="HIT/MYND zinc finger-like"/>
    <property type="match status" value="1"/>
</dbReference>
<dbReference type="InterPro" id="IPR036770">
    <property type="entry name" value="Ankyrin_rpt-contain_sf"/>
</dbReference>
<name>A0A6P4ZRW3_BRABE</name>
<evidence type="ECO:0000256" key="2">
    <source>
        <dbReference type="ARBA" id="ARBA00022771"/>
    </source>
</evidence>
<evidence type="ECO:0000313" key="7">
    <source>
        <dbReference type="Proteomes" id="UP000515135"/>
    </source>
</evidence>